<proteinExistence type="predicted"/>
<organism evidence="3 4">
    <name type="scientific">Polypedilum vanderplanki</name>
    <name type="common">Sleeping chironomid midge</name>
    <dbReference type="NCBI Taxonomy" id="319348"/>
    <lineage>
        <taxon>Eukaryota</taxon>
        <taxon>Metazoa</taxon>
        <taxon>Ecdysozoa</taxon>
        <taxon>Arthropoda</taxon>
        <taxon>Hexapoda</taxon>
        <taxon>Insecta</taxon>
        <taxon>Pterygota</taxon>
        <taxon>Neoptera</taxon>
        <taxon>Endopterygota</taxon>
        <taxon>Diptera</taxon>
        <taxon>Nematocera</taxon>
        <taxon>Chironomoidea</taxon>
        <taxon>Chironomidae</taxon>
        <taxon>Chironominae</taxon>
        <taxon>Polypedilum</taxon>
        <taxon>Polypedilum</taxon>
    </lineage>
</organism>
<dbReference type="InterPro" id="IPR032675">
    <property type="entry name" value="LRR_dom_sf"/>
</dbReference>
<evidence type="ECO:0000259" key="2">
    <source>
        <dbReference type="PROSITE" id="PS50097"/>
    </source>
</evidence>
<comment type="caution">
    <text evidence="3">The sequence shown here is derived from an EMBL/GenBank/DDBJ whole genome shotgun (WGS) entry which is preliminary data.</text>
</comment>
<keyword evidence="1" id="KW-0175">Coiled coil</keyword>
<dbReference type="InterPro" id="IPR000210">
    <property type="entry name" value="BTB/POZ_dom"/>
</dbReference>
<dbReference type="SMART" id="SM00225">
    <property type="entry name" value="BTB"/>
    <property type="match status" value="1"/>
</dbReference>
<dbReference type="Gene3D" id="3.30.710.10">
    <property type="entry name" value="Potassium Channel Kv1.1, Chain A"/>
    <property type="match status" value="1"/>
</dbReference>
<dbReference type="Proteomes" id="UP001107558">
    <property type="component" value="Chromosome 4"/>
</dbReference>
<keyword evidence="4" id="KW-1185">Reference proteome</keyword>
<evidence type="ECO:0000313" key="3">
    <source>
        <dbReference type="EMBL" id="KAG5667562.1"/>
    </source>
</evidence>
<dbReference type="OrthoDB" id="7492888at2759"/>
<reference evidence="3" key="1">
    <citation type="submission" date="2021-03" db="EMBL/GenBank/DDBJ databases">
        <title>Chromosome level genome of the anhydrobiotic midge Polypedilum vanderplanki.</title>
        <authorList>
            <person name="Yoshida Y."/>
            <person name="Kikawada T."/>
            <person name="Gusev O."/>
        </authorList>
    </citation>
    <scope>NUCLEOTIDE SEQUENCE</scope>
    <source>
        <strain evidence="3">NIAS01</strain>
        <tissue evidence="3">Whole body or cell culture</tissue>
    </source>
</reference>
<evidence type="ECO:0000313" key="4">
    <source>
        <dbReference type="Proteomes" id="UP001107558"/>
    </source>
</evidence>
<sequence>MAKINCEFQFSLHQYTCNVIENINHFEEIKFFGYHKKNQQNKNVKSLNFIDSTLIKIPTNIADNFSNLTWLRFWNCKIEDIEQKHIKNLKNLTLFYVNNCGLKKLKGDLFEGLKNLEYISFANNEIEEIDSKILDVLNLLKYASFRGNKNIDMVFDSRISNGKTLEDFKNEIKSKFQPKLKQLVQPKNDEKTKKIQELMAEISNLKILQQHQEVLIKNQREEIKNLLVKQTKQERIMKEIKNENLNLKKQEKESFQKMFDEEEFKDFTIHVGDSSFKIHKVLFAAHSKILAKIFKENPQAEELNLCDISEATFKIIYDFFYKNHIKENENFIDIFVAASQLKINDLIEFSIEKLLKNINENNFLEILNLSNKFDNKDLQKKAFEIIQSKFFSHQKLDEKLVNQPEKIKELNETKNRNSTSSLDFKKELLEKKYKKLSN</sequence>
<dbReference type="InterPro" id="IPR051481">
    <property type="entry name" value="BTB-POZ/Galectin-3-binding"/>
</dbReference>
<evidence type="ECO:0000256" key="1">
    <source>
        <dbReference type="SAM" id="Coils"/>
    </source>
</evidence>
<accession>A0A9J6BCX8</accession>
<dbReference type="PANTHER" id="PTHR24410:SF23">
    <property type="entry name" value="BTB DOMAIN-CONTAINING PROTEIN-RELATED"/>
    <property type="match status" value="1"/>
</dbReference>
<dbReference type="InterPro" id="IPR001611">
    <property type="entry name" value="Leu-rich_rpt"/>
</dbReference>
<name>A0A9J6BCX8_POLVA</name>
<feature type="coiled-coil region" evidence="1">
    <location>
        <begin position="188"/>
        <end position="253"/>
    </location>
</feature>
<feature type="domain" description="BTB" evidence="2">
    <location>
        <begin position="265"/>
        <end position="329"/>
    </location>
</feature>
<dbReference type="SUPFAM" id="SSF52058">
    <property type="entry name" value="L domain-like"/>
    <property type="match status" value="1"/>
</dbReference>
<dbReference type="SUPFAM" id="SSF54695">
    <property type="entry name" value="POZ domain"/>
    <property type="match status" value="1"/>
</dbReference>
<dbReference type="Pfam" id="PF00651">
    <property type="entry name" value="BTB"/>
    <property type="match status" value="1"/>
</dbReference>
<gene>
    <name evidence="3" type="ORF">PVAND_015539</name>
</gene>
<dbReference type="Gene3D" id="3.80.10.10">
    <property type="entry name" value="Ribonuclease Inhibitor"/>
    <property type="match status" value="1"/>
</dbReference>
<protein>
    <recommendedName>
        <fullName evidence="2">BTB domain-containing protein</fullName>
    </recommendedName>
</protein>
<dbReference type="Pfam" id="PF13855">
    <property type="entry name" value="LRR_8"/>
    <property type="match status" value="1"/>
</dbReference>
<dbReference type="InterPro" id="IPR011333">
    <property type="entry name" value="SKP1/BTB/POZ_sf"/>
</dbReference>
<dbReference type="CDD" id="cd18186">
    <property type="entry name" value="BTB_POZ_ZBTB_KLHL-like"/>
    <property type="match status" value="1"/>
</dbReference>
<dbReference type="PROSITE" id="PS50097">
    <property type="entry name" value="BTB"/>
    <property type="match status" value="1"/>
</dbReference>
<dbReference type="EMBL" id="JADBJN010000004">
    <property type="protein sequence ID" value="KAG5667562.1"/>
    <property type="molecule type" value="Genomic_DNA"/>
</dbReference>
<dbReference type="AlphaFoldDB" id="A0A9J6BCX8"/>
<dbReference type="PANTHER" id="PTHR24410">
    <property type="entry name" value="HL07962P-RELATED"/>
    <property type="match status" value="1"/>
</dbReference>